<dbReference type="RefSeq" id="WP_014545800.1">
    <property type="nucleotide sequence ID" value="NC_013410.1"/>
</dbReference>
<accession>C9RPZ3</accession>
<dbReference type="Proteomes" id="UP000000517">
    <property type="component" value="Chromosome"/>
</dbReference>
<dbReference type="HOGENOM" id="CLU_3200087_0_0_0"/>
<dbReference type="STRING" id="59374.FSU_1520"/>
<evidence type="ECO:0000313" key="1">
    <source>
        <dbReference type="EMBL" id="ACX74670.1"/>
    </source>
</evidence>
<evidence type="ECO:0000313" key="2">
    <source>
        <dbReference type="EMBL" id="ADL26297.1"/>
    </source>
</evidence>
<proteinExistence type="predicted"/>
<reference evidence="1 4" key="1">
    <citation type="submission" date="2009-10" db="EMBL/GenBank/DDBJ databases">
        <title>Complete sequence of Fibrobacter succinogenes subsp. succinogenes S85.</title>
        <authorList>
            <consortium name="US DOE Joint Genome Institute"/>
            <person name="Lucas S."/>
            <person name="Copeland A."/>
            <person name="Lapidus A."/>
            <person name="Glavina del Rio T."/>
            <person name="Tice H."/>
            <person name="Bruce D."/>
            <person name="Goodwin L."/>
            <person name="Pitluck S."/>
            <person name="Chertkov O."/>
            <person name="Detter J.C."/>
            <person name="Han C."/>
            <person name="Tapia R."/>
            <person name="Larimer F."/>
            <person name="Land M."/>
            <person name="Hauser L."/>
            <person name="Kyrpides N."/>
            <person name="Mikhailova N."/>
            <person name="Weimer P.J."/>
            <person name="Stevenson D.M."/>
            <person name="Boyum J."/>
            <person name="Brumm P.I."/>
            <person name="Mead D."/>
        </authorList>
    </citation>
    <scope>NUCLEOTIDE SEQUENCE [LARGE SCALE GENOMIC DNA]</scope>
    <source>
        <strain evidence="4">ATCC 19169 / S85</strain>
        <strain evidence="1">S85</strain>
    </source>
</reference>
<dbReference type="Proteomes" id="UP000001497">
    <property type="component" value="Chromosome"/>
</dbReference>
<sequence>MDKATQRDIFTVVKALIAVFGIKKGAEKGVKKYKEWKKKRKDEKK</sequence>
<reference evidence="2" key="3">
    <citation type="submission" date="2010-08" db="EMBL/GenBank/DDBJ databases">
        <authorList>
            <person name="Durkin A.S."/>
            <person name="Nelson K.E."/>
            <person name="Morrison M."/>
            <person name="Forsberg C.W."/>
            <person name="Wilson D.B."/>
            <person name="Russell J.B."/>
            <person name="Cann I.K.O."/>
            <person name="Mackie R.I."/>
            <person name="White B.A."/>
        </authorList>
    </citation>
    <scope>NUCLEOTIDE SEQUENCE</scope>
    <source>
        <strain evidence="2">S85</strain>
    </source>
</reference>
<gene>
    <name evidence="1" type="ordered locus">Fisuc_1065</name>
    <name evidence="2" type="ordered locus">FSU_1520</name>
</gene>
<dbReference type="KEGG" id="fsc:FSU_1520"/>
<protein>
    <submittedName>
        <fullName evidence="2">Uncharacterized protein</fullName>
    </submittedName>
</protein>
<dbReference type="KEGG" id="fsu:Fisuc_1065"/>
<dbReference type="AlphaFoldDB" id="C9RPZ3"/>
<keyword evidence="4" id="KW-1185">Reference proteome</keyword>
<dbReference type="EMBL" id="CP002158">
    <property type="protein sequence ID" value="ADL26297.1"/>
    <property type="molecule type" value="Genomic_DNA"/>
</dbReference>
<evidence type="ECO:0000313" key="3">
    <source>
        <dbReference type="Proteomes" id="UP000000517"/>
    </source>
</evidence>
<evidence type="ECO:0000313" key="4">
    <source>
        <dbReference type="Proteomes" id="UP000001497"/>
    </source>
</evidence>
<reference evidence="3" key="2">
    <citation type="submission" date="2010-08" db="EMBL/GenBank/DDBJ databases">
        <title>Complete sequence of Fibrobacter succinogenes subsp. succinogenes S85.</title>
        <authorList>
            <person name="Durkin A.S."/>
            <person name="Nelson K.E."/>
            <person name="Morrison M."/>
            <person name="Forsberg C.W."/>
            <person name="Wilson D.B."/>
            <person name="Russell J.B."/>
            <person name="Cann I.K.O."/>
            <person name="Mackie R.I."/>
            <person name="White B.A."/>
        </authorList>
    </citation>
    <scope>NUCLEOTIDE SEQUENCE [LARGE SCALE GENOMIC DNA]</scope>
    <source>
        <strain evidence="3">ATCC 19169 / S85</strain>
    </source>
</reference>
<organism evidence="2 3">
    <name type="scientific">Fibrobacter succinogenes (strain ATCC 19169 / S85)</name>
    <dbReference type="NCBI Taxonomy" id="59374"/>
    <lineage>
        <taxon>Bacteria</taxon>
        <taxon>Pseudomonadati</taxon>
        <taxon>Fibrobacterota</taxon>
        <taxon>Fibrobacteria</taxon>
        <taxon>Fibrobacterales</taxon>
        <taxon>Fibrobacteraceae</taxon>
        <taxon>Fibrobacter</taxon>
    </lineage>
</organism>
<name>C9RPZ3_FIBSS</name>
<dbReference type="EMBL" id="CP001792">
    <property type="protein sequence ID" value="ACX74670.1"/>
    <property type="molecule type" value="Genomic_DNA"/>
</dbReference>